<protein>
    <submittedName>
        <fullName evidence="1">Uncharacterized protein</fullName>
    </submittedName>
</protein>
<sequence>MSIDFEKWEKLCEYNQAMKLYNEFDISWCLLIDNLNELQLFINKHISRKKISTDFKKEGYLRHLNYKLINAISSVYIFYNNVIGLVERNFDDETVNEIDAIFKKMYDDSKVYRFSYQLRGYVNHKNLPINVLDSDLSSDELILTLNTYKLFNSSYSWNAKVKKEFEDAQEISIKTIIINLFAVYFEYYPMILKAIKDKLQPYNKIIDELELKFNPNQTHTLRVMWDLDKRVEEIIKQMKPFSQEELIRIIQKENLNNLLEVNLNLTANEVFEQRLGYTLAPDHFHMYHSGLRNKFNEK</sequence>
<gene>
    <name evidence="1" type="ORF">H4O18_15265</name>
</gene>
<evidence type="ECO:0000313" key="1">
    <source>
        <dbReference type="EMBL" id="MBC8769355.1"/>
    </source>
</evidence>
<evidence type="ECO:0000313" key="2">
    <source>
        <dbReference type="Proteomes" id="UP000618952"/>
    </source>
</evidence>
<dbReference type="EMBL" id="JACLHY010000017">
    <property type="protein sequence ID" value="MBC8769355.1"/>
    <property type="molecule type" value="Genomic_DNA"/>
</dbReference>
<name>A0ABR7QQA4_9FLAO</name>
<organism evidence="1 2">
    <name type="scientific">Arenibacter arenosicollis</name>
    <dbReference type="NCBI Taxonomy" id="2762274"/>
    <lineage>
        <taxon>Bacteria</taxon>
        <taxon>Pseudomonadati</taxon>
        <taxon>Bacteroidota</taxon>
        <taxon>Flavobacteriia</taxon>
        <taxon>Flavobacteriales</taxon>
        <taxon>Flavobacteriaceae</taxon>
        <taxon>Arenibacter</taxon>
    </lineage>
</organism>
<proteinExistence type="predicted"/>
<dbReference type="Proteomes" id="UP000618952">
    <property type="component" value="Unassembled WGS sequence"/>
</dbReference>
<accession>A0ABR7QQA4</accession>
<reference evidence="1 2" key="1">
    <citation type="submission" date="2020-08" db="EMBL/GenBank/DDBJ databases">
        <title>Arenibacter gaetbuli sp. nov., isolated from a sand dune.</title>
        <authorList>
            <person name="Park S."/>
            <person name="Yoon J.-H."/>
        </authorList>
    </citation>
    <scope>NUCLEOTIDE SEQUENCE [LARGE SCALE GENOMIC DNA]</scope>
    <source>
        <strain evidence="1 2">BSSL-BM3</strain>
    </source>
</reference>
<keyword evidence="2" id="KW-1185">Reference proteome</keyword>
<dbReference type="RefSeq" id="WP_187586102.1">
    <property type="nucleotide sequence ID" value="NZ_JACLHY010000017.1"/>
</dbReference>
<comment type="caution">
    <text evidence="1">The sequence shown here is derived from an EMBL/GenBank/DDBJ whole genome shotgun (WGS) entry which is preliminary data.</text>
</comment>